<accession>A0ACC1H9K8</accession>
<protein>
    <submittedName>
        <fullName evidence="1">Uncharacterized protein</fullName>
    </submittedName>
</protein>
<feature type="non-terminal residue" evidence="1">
    <location>
        <position position="177"/>
    </location>
</feature>
<name>A0ACC1H9K8_9FUNG</name>
<reference evidence="1" key="1">
    <citation type="submission" date="2022-06" db="EMBL/GenBank/DDBJ databases">
        <title>Phylogenomic reconstructions and comparative analyses of Kickxellomycotina fungi.</title>
        <authorList>
            <person name="Reynolds N.K."/>
            <person name="Stajich J.E."/>
            <person name="Barry K."/>
            <person name="Grigoriev I.V."/>
            <person name="Crous P."/>
            <person name="Smith M.E."/>
        </authorList>
    </citation>
    <scope>NUCLEOTIDE SEQUENCE</scope>
    <source>
        <strain evidence="1">RSA 2271</strain>
    </source>
</reference>
<organism evidence="1 2">
    <name type="scientific">Spiromyces aspiralis</name>
    <dbReference type="NCBI Taxonomy" id="68401"/>
    <lineage>
        <taxon>Eukaryota</taxon>
        <taxon>Fungi</taxon>
        <taxon>Fungi incertae sedis</taxon>
        <taxon>Zoopagomycota</taxon>
        <taxon>Kickxellomycotina</taxon>
        <taxon>Kickxellomycetes</taxon>
        <taxon>Kickxellales</taxon>
        <taxon>Kickxellaceae</taxon>
        <taxon>Spiromyces</taxon>
    </lineage>
</organism>
<comment type="caution">
    <text evidence="1">The sequence shown here is derived from an EMBL/GenBank/DDBJ whole genome shotgun (WGS) entry which is preliminary data.</text>
</comment>
<gene>
    <name evidence="1" type="ORF">EV182_008623</name>
</gene>
<proteinExistence type="predicted"/>
<dbReference type="EMBL" id="JAMZIH010009700">
    <property type="protein sequence ID" value="KAJ1669738.1"/>
    <property type="molecule type" value="Genomic_DNA"/>
</dbReference>
<keyword evidence="2" id="KW-1185">Reference proteome</keyword>
<evidence type="ECO:0000313" key="2">
    <source>
        <dbReference type="Proteomes" id="UP001145114"/>
    </source>
</evidence>
<sequence>MAGRPVGEAFHAQSGHGARIGEGIYGRSMAESLFSTEARRIGFRRVSREWHAFLMFDSVLQEEEEGSGSSVAKPSRLADVVQQATEEEDRRWKKIRQVDIAAELRRMLGPETQFRGVQEGALQAIMRQESPIVVVMGTGGGKSMLFMLPAACAARIGSGLTIVVVPLVSLRGDIKDR</sequence>
<evidence type="ECO:0000313" key="1">
    <source>
        <dbReference type="EMBL" id="KAJ1669738.1"/>
    </source>
</evidence>
<dbReference type="Proteomes" id="UP001145114">
    <property type="component" value="Unassembled WGS sequence"/>
</dbReference>